<evidence type="ECO:0000313" key="1">
    <source>
        <dbReference type="EMBL" id="KAF2653897.1"/>
    </source>
</evidence>
<protein>
    <submittedName>
        <fullName evidence="1">Uncharacterized protein</fullName>
    </submittedName>
</protein>
<dbReference type="EMBL" id="MU004373">
    <property type="protein sequence ID" value="KAF2653897.1"/>
    <property type="molecule type" value="Genomic_DNA"/>
</dbReference>
<evidence type="ECO:0000313" key="2">
    <source>
        <dbReference type="Proteomes" id="UP000799324"/>
    </source>
</evidence>
<keyword evidence="2" id="KW-1185">Reference proteome</keyword>
<reference evidence="1" key="1">
    <citation type="journal article" date="2020" name="Stud. Mycol.">
        <title>101 Dothideomycetes genomes: a test case for predicting lifestyles and emergence of pathogens.</title>
        <authorList>
            <person name="Haridas S."/>
            <person name="Albert R."/>
            <person name="Binder M."/>
            <person name="Bloem J."/>
            <person name="Labutti K."/>
            <person name="Salamov A."/>
            <person name="Andreopoulos B."/>
            <person name="Baker S."/>
            <person name="Barry K."/>
            <person name="Bills G."/>
            <person name="Bluhm B."/>
            <person name="Cannon C."/>
            <person name="Castanera R."/>
            <person name="Culley D."/>
            <person name="Daum C."/>
            <person name="Ezra D."/>
            <person name="Gonzalez J."/>
            <person name="Henrissat B."/>
            <person name="Kuo A."/>
            <person name="Liang C."/>
            <person name="Lipzen A."/>
            <person name="Lutzoni F."/>
            <person name="Magnuson J."/>
            <person name="Mondo S."/>
            <person name="Nolan M."/>
            <person name="Ohm R."/>
            <person name="Pangilinan J."/>
            <person name="Park H.-J."/>
            <person name="Ramirez L."/>
            <person name="Alfaro M."/>
            <person name="Sun H."/>
            <person name="Tritt A."/>
            <person name="Yoshinaga Y."/>
            <person name="Zwiers L.-H."/>
            <person name="Turgeon B."/>
            <person name="Goodwin S."/>
            <person name="Spatafora J."/>
            <person name="Crous P."/>
            <person name="Grigoriev I."/>
        </authorList>
    </citation>
    <scope>NUCLEOTIDE SEQUENCE</scope>
    <source>
        <strain evidence="1">CBS 122681</strain>
    </source>
</reference>
<organism evidence="1 2">
    <name type="scientific">Lophiostoma macrostomum CBS 122681</name>
    <dbReference type="NCBI Taxonomy" id="1314788"/>
    <lineage>
        <taxon>Eukaryota</taxon>
        <taxon>Fungi</taxon>
        <taxon>Dikarya</taxon>
        <taxon>Ascomycota</taxon>
        <taxon>Pezizomycotina</taxon>
        <taxon>Dothideomycetes</taxon>
        <taxon>Pleosporomycetidae</taxon>
        <taxon>Pleosporales</taxon>
        <taxon>Lophiostomataceae</taxon>
        <taxon>Lophiostoma</taxon>
    </lineage>
</organism>
<gene>
    <name evidence="1" type="ORF">K491DRAFT_694312</name>
</gene>
<proteinExistence type="predicted"/>
<dbReference type="Proteomes" id="UP000799324">
    <property type="component" value="Unassembled WGS sequence"/>
</dbReference>
<sequence length="95" mass="10437">MIVSHLMSKTLIWVGVVGYMVTIARSLSSCDMIKHLHPKDTCPRDTPQRSLLQDALGMCPASLLLDTLQDNLSADAHTLLGMQHRSAIPPLLSRC</sequence>
<accession>A0A6A6T3K0</accession>
<name>A0A6A6T3K0_9PLEO</name>
<dbReference type="AlphaFoldDB" id="A0A6A6T3K0"/>